<feature type="region of interest" description="Disordered" evidence="1">
    <location>
        <begin position="1"/>
        <end position="25"/>
    </location>
</feature>
<proteinExistence type="predicted"/>
<dbReference type="AlphaFoldDB" id="A0AAV4CVZ7"/>
<sequence length="79" mass="9203">METWGDKDKSRQILTHEDTVKKEEKKRKELEGFEMKERPCVLQAEAKSNLMANVQTAQQDFLPCFHRVTCMAFGHSCEV</sequence>
<comment type="caution">
    <text evidence="2">The sequence shown here is derived from an EMBL/GenBank/DDBJ whole genome shotgun (WGS) entry which is preliminary data.</text>
</comment>
<protein>
    <submittedName>
        <fullName evidence="2">Uncharacterized protein</fullName>
    </submittedName>
</protein>
<organism evidence="2 3">
    <name type="scientific">Plakobranchus ocellatus</name>
    <dbReference type="NCBI Taxonomy" id="259542"/>
    <lineage>
        <taxon>Eukaryota</taxon>
        <taxon>Metazoa</taxon>
        <taxon>Spiralia</taxon>
        <taxon>Lophotrochozoa</taxon>
        <taxon>Mollusca</taxon>
        <taxon>Gastropoda</taxon>
        <taxon>Heterobranchia</taxon>
        <taxon>Euthyneura</taxon>
        <taxon>Panpulmonata</taxon>
        <taxon>Sacoglossa</taxon>
        <taxon>Placobranchoidea</taxon>
        <taxon>Plakobranchidae</taxon>
        <taxon>Plakobranchus</taxon>
    </lineage>
</organism>
<dbReference type="Proteomes" id="UP000735302">
    <property type="component" value="Unassembled WGS sequence"/>
</dbReference>
<evidence type="ECO:0000313" key="2">
    <source>
        <dbReference type="EMBL" id="GFO36087.1"/>
    </source>
</evidence>
<accession>A0AAV4CVZ7</accession>
<evidence type="ECO:0000313" key="3">
    <source>
        <dbReference type="Proteomes" id="UP000735302"/>
    </source>
</evidence>
<keyword evidence="3" id="KW-1185">Reference proteome</keyword>
<dbReference type="EMBL" id="BLXT01007044">
    <property type="protein sequence ID" value="GFO36087.1"/>
    <property type="molecule type" value="Genomic_DNA"/>
</dbReference>
<name>A0AAV4CVZ7_9GAST</name>
<reference evidence="2 3" key="1">
    <citation type="journal article" date="2021" name="Elife">
        <title>Chloroplast acquisition without the gene transfer in kleptoplastic sea slugs, Plakobranchus ocellatus.</title>
        <authorList>
            <person name="Maeda T."/>
            <person name="Takahashi S."/>
            <person name="Yoshida T."/>
            <person name="Shimamura S."/>
            <person name="Takaki Y."/>
            <person name="Nagai Y."/>
            <person name="Toyoda A."/>
            <person name="Suzuki Y."/>
            <person name="Arimoto A."/>
            <person name="Ishii H."/>
            <person name="Satoh N."/>
            <person name="Nishiyama T."/>
            <person name="Hasebe M."/>
            <person name="Maruyama T."/>
            <person name="Minagawa J."/>
            <person name="Obokata J."/>
            <person name="Shigenobu S."/>
        </authorList>
    </citation>
    <scope>NUCLEOTIDE SEQUENCE [LARGE SCALE GENOMIC DNA]</scope>
</reference>
<evidence type="ECO:0000256" key="1">
    <source>
        <dbReference type="SAM" id="MobiDB-lite"/>
    </source>
</evidence>
<gene>
    <name evidence="2" type="ORF">PoB_006259200</name>
</gene>